<evidence type="ECO:0000313" key="4">
    <source>
        <dbReference type="Proteomes" id="UP000008370"/>
    </source>
</evidence>
<dbReference type="InParanoid" id="K5VSW7"/>
<feature type="domain" description="DUF6818" evidence="2">
    <location>
        <begin position="76"/>
        <end position="123"/>
    </location>
</feature>
<gene>
    <name evidence="3" type="ORF">PHACADRAFT_167178</name>
</gene>
<dbReference type="GeneID" id="18909372"/>
<dbReference type="PANTHER" id="PTHR34409:SF1">
    <property type="entry name" value="MYB-LIKE DOMAIN-CONTAINING PROTEIN"/>
    <property type="match status" value="1"/>
</dbReference>
<dbReference type="PANTHER" id="PTHR34409">
    <property type="entry name" value="SET DOMAIN-CONTAINING PROTEIN"/>
    <property type="match status" value="1"/>
</dbReference>
<evidence type="ECO:0000256" key="1">
    <source>
        <dbReference type="SAM" id="MobiDB-lite"/>
    </source>
</evidence>
<organism evidence="3 4">
    <name type="scientific">Phanerochaete carnosa (strain HHB-10118-sp)</name>
    <name type="common">White-rot fungus</name>
    <name type="synonym">Peniophora carnosa</name>
    <dbReference type="NCBI Taxonomy" id="650164"/>
    <lineage>
        <taxon>Eukaryota</taxon>
        <taxon>Fungi</taxon>
        <taxon>Dikarya</taxon>
        <taxon>Basidiomycota</taxon>
        <taxon>Agaricomycotina</taxon>
        <taxon>Agaricomycetes</taxon>
        <taxon>Polyporales</taxon>
        <taxon>Phanerochaetaceae</taxon>
        <taxon>Phanerochaete</taxon>
    </lineage>
</organism>
<feature type="region of interest" description="Disordered" evidence="1">
    <location>
        <begin position="121"/>
        <end position="158"/>
    </location>
</feature>
<name>K5VSW7_PHACS</name>
<keyword evidence="4" id="KW-1185">Reference proteome</keyword>
<evidence type="ECO:0000313" key="3">
    <source>
        <dbReference type="EMBL" id="EKM49845.1"/>
    </source>
</evidence>
<reference evidence="3 4" key="1">
    <citation type="journal article" date="2012" name="BMC Genomics">
        <title>Comparative genomics of the white-rot fungi, Phanerochaete carnosa and P. chrysosporium, to elucidate the genetic basis of the distinct wood types they colonize.</title>
        <authorList>
            <person name="Suzuki H."/>
            <person name="MacDonald J."/>
            <person name="Syed K."/>
            <person name="Salamov A."/>
            <person name="Hori C."/>
            <person name="Aerts A."/>
            <person name="Henrissat B."/>
            <person name="Wiebenga A."/>
            <person name="vanKuyk P.A."/>
            <person name="Barry K."/>
            <person name="Lindquist E."/>
            <person name="LaButti K."/>
            <person name="Lapidus A."/>
            <person name="Lucas S."/>
            <person name="Coutinho P."/>
            <person name="Gong Y."/>
            <person name="Samejima M."/>
            <person name="Mahadevan R."/>
            <person name="Abou-Zaid M."/>
            <person name="de Vries R.P."/>
            <person name="Igarashi K."/>
            <person name="Yadav J.S."/>
            <person name="Grigoriev I.V."/>
            <person name="Master E.R."/>
        </authorList>
    </citation>
    <scope>NUCLEOTIDE SEQUENCE [LARGE SCALE GENOMIC DNA]</scope>
    <source>
        <strain evidence="3 4">HHB-10118-sp</strain>
    </source>
</reference>
<evidence type="ECO:0000259" key="2">
    <source>
        <dbReference type="Pfam" id="PF20681"/>
    </source>
</evidence>
<dbReference type="EMBL" id="JH930480">
    <property type="protein sequence ID" value="EKM49845.1"/>
    <property type="molecule type" value="Genomic_DNA"/>
</dbReference>
<protein>
    <recommendedName>
        <fullName evidence="2">DUF6818 domain-containing protein</fullName>
    </recommendedName>
</protein>
<dbReference type="KEGG" id="pco:PHACADRAFT_167178"/>
<dbReference type="HOGENOM" id="CLU_1019782_0_0_1"/>
<dbReference type="Proteomes" id="UP000008370">
    <property type="component" value="Unassembled WGS sequence"/>
</dbReference>
<sequence>MASGFYSDMDFHLKLCLWLRSCCTKGAANYHSDEIAALLDIIEEELLVSGKGWAKVSSFHREWTKENSFHACADRSLEAKFKQLVKTTKPTGDAECSPVVEHAYTIDSLINEKVGTWNLDDEDIDDHVSGSEASDNSDKENNDEDDAPPSKRPHVMKPAPAQVHTVNLAPAKCMRMFVSAGLETLNRISASLDSTIQAARTSECAAASFQNVQFIHAIHDCWEPSPPCHCRDPHVQHTPQCHFQELYADGSHSFWGYLEDTPAIDPNHTLLSY</sequence>
<dbReference type="InterPro" id="IPR049203">
    <property type="entry name" value="DUF6818"/>
</dbReference>
<proteinExistence type="predicted"/>
<dbReference type="AlphaFoldDB" id="K5VSW7"/>
<dbReference type="RefSeq" id="XP_007401896.1">
    <property type="nucleotide sequence ID" value="XM_007401834.1"/>
</dbReference>
<dbReference type="OrthoDB" id="2758145at2759"/>
<accession>K5VSW7</accession>
<dbReference type="Pfam" id="PF20681">
    <property type="entry name" value="DUF6818"/>
    <property type="match status" value="1"/>
</dbReference>